<dbReference type="Pfam" id="PF25597">
    <property type="entry name" value="SH3_retrovirus"/>
    <property type="match status" value="1"/>
</dbReference>
<feature type="compositionally biased region" description="Basic and acidic residues" evidence="1">
    <location>
        <begin position="122"/>
        <end position="132"/>
    </location>
</feature>
<protein>
    <recommendedName>
        <fullName evidence="2">Retroviral polymerase SH3-like domain-containing protein</fullName>
    </recommendedName>
</protein>
<gene>
    <name evidence="3" type="ORF">PFR002_LOCUS3851</name>
</gene>
<evidence type="ECO:0000256" key="1">
    <source>
        <dbReference type="SAM" id="MobiDB-lite"/>
    </source>
</evidence>
<evidence type="ECO:0000259" key="2">
    <source>
        <dbReference type="Pfam" id="PF25597"/>
    </source>
</evidence>
<dbReference type="InterPro" id="IPR057670">
    <property type="entry name" value="SH3_retrovirus"/>
</dbReference>
<feature type="compositionally biased region" description="Basic and acidic residues" evidence="1">
    <location>
        <begin position="153"/>
        <end position="166"/>
    </location>
</feature>
<dbReference type="Proteomes" id="UP001159659">
    <property type="component" value="Unassembled WGS sequence"/>
</dbReference>
<sequence length="203" mass="23216">MVRSEYAAYVLNRMPTRSNPQRTSPVEMLTGKSRSLVKFVVFESQCEVFREPKKNSLKQRSEKGLIVGKSDETKGFRVWLPRDRIVITTRHVRRVKTLTDADKKQLEEVLINETEMELAESESIRQDKHASADRQVTMTTPSGQLGSQTAVCTDEKRDEPIKNELRRSKRTSKKSLRKSEADLDNSILLKPSRELLEAVKAAV</sequence>
<organism evidence="3 4">
    <name type="scientific">Peronospora farinosa</name>
    <dbReference type="NCBI Taxonomy" id="134698"/>
    <lineage>
        <taxon>Eukaryota</taxon>
        <taxon>Sar</taxon>
        <taxon>Stramenopiles</taxon>
        <taxon>Oomycota</taxon>
        <taxon>Peronosporomycetes</taxon>
        <taxon>Peronosporales</taxon>
        <taxon>Peronosporaceae</taxon>
        <taxon>Peronospora</taxon>
    </lineage>
</organism>
<proteinExistence type="predicted"/>
<reference evidence="3" key="1">
    <citation type="submission" date="2022-12" db="EMBL/GenBank/DDBJ databases">
        <authorList>
            <person name="Webb A."/>
        </authorList>
    </citation>
    <scope>NUCLEOTIDE SEQUENCE</scope>
    <source>
        <strain evidence="3">Pf2</strain>
    </source>
</reference>
<accession>A0AAV0TGN9</accession>
<dbReference type="AlphaFoldDB" id="A0AAV0TGN9"/>
<name>A0AAV0TGN9_9STRA</name>
<feature type="region of interest" description="Disordered" evidence="1">
    <location>
        <begin position="120"/>
        <end position="183"/>
    </location>
</feature>
<evidence type="ECO:0000313" key="4">
    <source>
        <dbReference type="Proteomes" id="UP001159659"/>
    </source>
</evidence>
<dbReference type="EMBL" id="CANTFK010000631">
    <property type="protein sequence ID" value="CAI5719635.1"/>
    <property type="molecule type" value="Genomic_DNA"/>
</dbReference>
<evidence type="ECO:0000313" key="3">
    <source>
        <dbReference type="EMBL" id="CAI5719635.1"/>
    </source>
</evidence>
<comment type="caution">
    <text evidence="3">The sequence shown here is derived from an EMBL/GenBank/DDBJ whole genome shotgun (WGS) entry which is preliminary data.</text>
</comment>
<feature type="compositionally biased region" description="Basic residues" evidence="1">
    <location>
        <begin position="167"/>
        <end position="176"/>
    </location>
</feature>
<feature type="compositionally biased region" description="Polar residues" evidence="1">
    <location>
        <begin position="134"/>
        <end position="151"/>
    </location>
</feature>
<feature type="domain" description="Retroviral polymerase SH3-like" evidence="2">
    <location>
        <begin position="50"/>
        <end position="98"/>
    </location>
</feature>